<organism evidence="8 9">
    <name type="scientific">Myroides odoratus</name>
    <name type="common">Flavobacterium odoratum</name>
    <dbReference type="NCBI Taxonomy" id="256"/>
    <lineage>
        <taxon>Bacteria</taxon>
        <taxon>Pseudomonadati</taxon>
        <taxon>Bacteroidota</taxon>
        <taxon>Flavobacteriia</taxon>
        <taxon>Flavobacteriales</taxon>
        <taxon>Flavobacteriaceae</taxon>
        <taxon>Myroides</taxon>
    </lineage>
</organism>
<evidence type="ECO:0000256" key="1">
    <source>
        <dbReference type="ARBA" id="ARBA00009179"/>
    </source>
</evidence>
<dbReference type="GO" id="GO:0006508">
    <property type="term" value="P:proteolysis"/>
    <property type="evidence" value="ECO:0007669"/>
    <property type="project" value="UniProtKB-KW"/>
</dbReference>
<evidence type="ECO:0000256" key="4">
    <source>
        <dbReference type="ARBA" id="ARBA00022825"/>
    </source>
</evidence>
<accession>A0A378U345</accession>
<dbReference type="CDD" id="cd07560">
    <property type="entry name" value="Peptidase_S41_CPP"/>
    <property type="match status" value="1"/>
</dbReference>
<dbReference type="SUPFAM" id="SSF50156">
    <property type="entry name" value="PDZ domain-like"/>
    <property type="match status" value="1"/>
</dbReference>
<dbReference type="Proteomes" id="UP000255024">
    <property type="component" value="Unassembled WGS sequence"/>
</dbReference>
<keyword evidence="3 5" id="KW-0378">Hydrolase</keyword>
<feature type="region of interest" description="Disordered" evidence="6">
    <location>
        <begin position="186"/>
        <end position="223"/>
    </location>
</feature>
<evidence type="ECO:0000313" key="9">
    <source>
        <dbReference type="Proteomes" id="UP000255024"/>
    </source>
</evidence>
<keyword evidence="2 5" id="KW-0645">Protease</keyword>
<keyword evidence="9" id="KW-1185">Reference proteome</keyword>
<evidence type="ECO:0000313" key="8">
    <source>
        <dbReference type="EMBL" id="STZ69668.1"/>
    </source>
</evidence>
<dbReference type="GO" id="GO:0004252">
    <property type="term" value="F:serine-type endopeptidase activity"/>
    <property type="evidence" value="ECO:0007669"/>
    <property type="project" value="UniProtKB-EC"/>
</dbReference>
<evidence type="ECO:0000256" key="5">
    <source>
        <dbReference type="RuleBase" id="RU004404"/>
    </source>
</evidence>
<dbReference type="InterPro" id="IPR005151">
    <property type="entry name" value="Tail-specific_protease"/>
</dbReference>
<feature type="compositionally biased region" description="Basic and acidic residues" evidence="6">
    <location>
        <begin position="209"/>
        <end position="223"/>
    </location>
</feature>
<dbReference type="InterPro" id="IPR040573">
    <property type="entry name" value="TSP_N"/>
</dbReference>
<dbReference type="Pfam" id="PF03572">
    <property type="entry name" value="Peptidase_S41"/>
    <property type="match status" value="1"/>
</dbReference>
<reference evidence="8 9" key="1">
    <citation type="submission" date="2018-06" db="EMBL/GenBank/DDBJ databases">
        <authorList>
            <consortium name="Pathogen Informatics"/>
            <person name="Doyle S."/>
        </authorList>
    </citation>
    <scope>NUCLEOTIDE SEQUENCE [LARGE SCALE GENOMIC DNA]</scope>
    <source>
        <strain evidence="8 9">NCTC11179</strain>
    </source>
</reference>
<dbReference type="Gene3D" id="3.90.226.10">
    <property type="entry name" value="2-enoyl-CoA Hydratase, Chain A, domain 1"/>
    <property type="match status" value="1"/>
</dbReference>
<comment type="similarity">
    <text evidence="1 5">Belongs to the peptidase S41A family.</text>
</comment>
<dbReference type="EC" id="3.4.21.102" evidence="8"/>
<dbReference type="InterPro" id="IPR001478">
    <property type="entry name" value="PDZ"/>
</dbReference>
<proteinExistence type="inferred from homology"/>
<dbReference type="SMART" id="SM00228">
    <property type="entry name" value="PDZ"/>
    <property type="match status" value="1"/>
</dbReference>
<dbReference type="SUPFAM" id="SSF52096">
    <property type="entry name" value="ClpP/crotonase"/>
    <property type="match status" value="1"/>
</dbReference>
<keyword evidence="4 5" id="KW-0720">Serine protease</keyword>
<evidence type="ECO:0000259" key="7">
    <source>
        <dbReference type="PROSITE" id="PS50106"/>
    </source>
</evidence>
<dbReference type="PANTHER" id="PTHR32060">
    <property type="entry name" value="TAIL-SPECIFIC PROTEASE"/>
    <property type="match status" value="1"/>
</dbReference>
<dbReference type="PROSITE" id="PS50106">
    <property type="entry name" value="PDZ"/>
    <property type="match status" value="1"/>
</dbReference>
<dbReference type="GO" id="GO:0030288">
    <property type="term" value="C:outer membrane-bounded periplasmic space"/>
    <property type="evidence" value="ECO:0007669"/>
    <property type="project" value="TreeGrafter"/>
</dbReference>
<feature type="compositionally biased region" description="Acidic residues" evidence="6">
    <location>
        <begin position="190"/>
        <end position="203"/>
    </location>
</feature>
<dbReference type="Pfam" id="PF17804">
    <property type="entry name" value="TSP_NTD"/>
    <property type="match status" value="1"/>
</dbReference>
<dbReference type="EMBL" id="UGQL01000002">
    <property type="protein sequence ID" value="STZ69668.1"/>
    <property type="molecule type" value="Genomic_DNA"/>
</dbReference>
<dbReference type="FunFam" id="3.90.226.10:FF:000090">
    <property type="entry name" value="Tail-specific protease"/>
    <property type="match status" value="1"/>
</dbReference>
<sequence length="748" mass="86420">MNTIWAFMKRNYKVIILLLAVSAALWSFIPKKETEDPEKDQLLLELVTYLMERTHYDPPKLDDKFSQQVYKEYIKALDPMKRYFLQSDLDEFNKYELLIDDMIQLKELSFFDLTYERITARMNEAKAIYTDVLAEPFDYKQEESFDADYDNIEFAKTPEELKDRWRKQLKLNALSTLTDNIKVQEGKDVVEEEEEEEEEEVDEYGNTVEKAKPAKKKKDDKPKEIKSFEQLEKEARESTKKSLDEYFDALNDLERKDWFSVYLNSIVERFDPHSFYFAPENKEKFDASMSGSIEGIGAVLRKKTEGVEINELVPGGPAWRGKEIEVGDIILKVAQSKEEEPIDIVGVRLDNVVKLIKGKKGTTVYLTIKKIEGTIKTVAITREVIEFEETFAKSSIIEDGDNRYGIIQLPKFYINFENKDNRNAFTDVQKEIIELKKQNVDGIIMDLRNNGGGSLQTVVDMLGLFSKEGPVVQVKSSRGKQQILDDKGTPIVWDGPLVVLVNNFSASASEIFAAAIQDYKRGLIIGSKHTYGKGTVQNLVDLNELLKKQPYGDLGALKITLQKFYRINGGSTQREGVLSDIVLPDRYSYIDMGERDMDNAMPWDKIDRANYTPYNNDFTSVINKSKSRIAGHDQFKLIDENAKWINERKDEKSFTLNLKSYEKKQKEVDEKVKKFKSISKYNNHLKFSSLPSEIERVKTDTLLEQKRDRWHESLGSDVYVEEGVKILKDIQQLTKAPRNTKTFSDKKI</sequence>
<feature type="domain" description="PDZ" evidence="7">
    <location>
        <begin position="282"/>
        <end position="357"/>
    </location>
</feature>
<dbReference type="Pfam" id="PF00595">
    <property type="entry name" value="PDZ"/>
    <property type="match status" value="1"/>
</dbReference>
<dbReference type="SMART" id="SM00245">
    <property type="entry name" value="TSPc"/>
    <property type="match status" value="1"/>
</dbReference>
<dbReference type="RefSeq" id="WP_115092341.1">
    <property type="nucleotide sequence ID" value="NZ_CP068107.1"/>
</dbReference>
<dbReference type="Gene3D" id="2.30.42.10">
    <property type="match status" value="1"/>
</dbReference>
<evidence type="ECO:0000256" key="2">
    <source>
        <dbReference type="ARBA" id="ARBA00022670"/>
    </source>
</evidence>
<dbReference type="Pfam" id="PF11818">
    <property type="entry name" value="DUF3340"/>
    <property type="match status" value="1"/>
</dbReference>
<dbReference type="InterPro" id="IPR020992">
    <property type="entry name" value="Tail_Prtase_C"/>
</dbReference>
<dbReference type="NCBIfam" id="TIGR00225">
    <property type="entry name" value="prc"/>
    <property type="match status" value="1"/>
</dbReference>
<dbReference type="AlphaFoldDB" id="A0A378U345"/>
<gene>
    <name evidence="8" type="primary">prc</name>
    <name evidence="8" type="ORF">NCTC11179_03182</name>
</gene>
<evidence type="ECO:0000256" key="6">
    <source>
        <dbReference type="SAM" id="MobiDB-lite"/>
    </source>
</evidence>
<name>A0A378U345_MYROD</name>
<evidence type="ECO:0000256" key="3">
    <source>
        <dbReference type="ARBA" id="ARBA00022801"/>
    </source>
</evidence>
<protein>
    <submittedName>
        <fullName evidence="8">Tail-specific protease</fullName>
        <ecNumber evidence="8">3.4.21.102</ecNumber>
    </submittedName>
</protein>
<dbReference type="CDD" id="cd06782">
    <property type="entry name" value="cpPDZ_CPP-like"/>
    <property type="match status" value="1"/>
</dbReference>
<dbReference type="InterPro" id="IPR029045">
    <property type="entry name" value="ClpP/crotonase-like_dom_sf"/>
</dbReference>
<dbReference type="InterPro" id="IPR004447">
    <property type="entry name" value="Peptidase_S41A"/>
</dbReference>
<dbReference type="PANTHER" id="PTHR32060:SF22">
    <property type="entry name" value="CARBOXYL-TERMINAL-PROCESSING PEPTIDASE 3, CHLOROPLASTIC"/>
    <property type="match status" value="1"/>
</dbReference>
<dbReference type="GO" id="GO:0007165">
    <property type="term" value="P:signal transduction"/>
    <property type="evidence" value="ECO:0007669"/>
    <property type="project" value="TreeGrafter"/>
</dbReference>
<dbReference type="InterPro" id="IPR036034">
    <property type="entry name" value="PDZ_sf"/>
</dbReference>